<dbReference type="Proteomes" id="UP000821837">
    <property type="component" value="Chromosome 6"/>
</dbReference>
<accession>A0A9D4PPH9</accession>
<keyword evidence="1" id="KW-0732">Signal</keyword>
<organism evidence="2 3">
    <name type="scientific">Rhipicephalus sanguineus</name>
    <name type="common">Brown dog tick</name>
    <name type="synonym">Ixodes sanguineus</name>
    <dbReference type="NCBI Taxonomy" id="34632"/>
    <lineage>
        <taxon>Eukaryota</taxon>
        <taxon>Metazoa</taxon>
        <taxon>Ecdysozoa</taxon>
        <taxon>Arthropoda</taxon>
        <taxon>Chelicerata</taxon>
        <taxon>Arachnida</taxon>
        <taxon>Acari</taxon>
        <taxon>Parasitiformes</taxon>
        <taxon>Ixodida</taxon>
        <taxon>Ixodoidea</taxon>
        <taxon>Ixodidae</taxon>
        <taxon>Rhipicephalinae</taxon>
        <taxon>Rhipicephalus</taxon>
        <taxon>Rhipicephalus</taxon>
    </lineage>
</organism>
<reference evidence="2" key="2">
    <citation type="submission" date="2021-09" db="EMBL/GenBank/DDBJ databases">
        <authorList>
            <person name="Jia N."/>
            <person name="Wang J."/>
            <person name="Shi W."/>
            <person name="Du L."/>
            <person name="Sun Y."/>
            <person name="Zhan W."/>
            <person name="Jiang J."/>
            <person name="Wang Q."/>
            <person name="Zhang B."/>
            <person name="Ji P."/>
            <person name="Sakyi L.B."/>
            <person name="Cui X."/>
            <person name="Yuan T."/>
            <person name="Jiang B."/>
            <person name="Yang W."/>
            <person name="Lam T.T.-Y."/>
            <person name="Chang Q."/>
            <person name="Ding S."/>
            <person name="Wang X."/>
            <person name="Zhu J."/>
            <person name="Ruan X."/>
            <person name="Zhao L."/>
            <person name="Wei J."/>
            <person name="Que T."/>
            <person name="Du C."/>
            <person name="Cheng J."/>
            <person name="Dai P."/>
            <person name="Han X."/>
            <person name="Huang E."/>
            <person name="Gao Y."/>
            <person name="Liu J."/>
            <person name="Shao H."/>
            <person name="Ye R."/>
            <person name="Li L."/>
            <person name="Wei W."/>
            <person name="Wang X."/>
            <person name="Wang C."/>
            <person name="Huo Q."/>
            <person name="Li W."/>
            <person name="Guo W."/>
            <person name="Chen H."/>
            <person name="Chen S."/>
            <person name="Zhou L."/>
            <person name="Zhou L."/>
            <person name="Ni X."/>
            <person name="Tian J."/>
            <person name="Zhou Y."/>
            <person name="Sheng Y."/>
            <person name="Liu T."/>
            <person name="Pan Y."/>
            <person name="Xia L."/>
            <person name="Li J."/>
            <person name="Zhao F."/>
            <person name="Cao W."/>
        </authorList>
    </citation>
    <scope>NUCLEOTIDE SEQUENCE</scope>
    <source>
        <strain evidence="2">Rsan-2018</strain>
        <tissue evidence="2">Larvae</tissue>
    </source>
</reference>
<gene>
    <name evidence="2" type="ORF">HPB52_011492</name>
</gene>
<name>A0A9D4PPH9_RHISA</name>
<dbReference type="AlphaFoldDB" id="A0A9D4PPH9"/>
<evidence type="ECO:0000256" key="1">
    <source>
        <dbReference type="SAM" id="SignalP"/>
    </source>
</evidence>
<sequence>MHIPAFSRNAIFCALVLAPMHFGNQPDSYDERCGPVFSSQRRFGAKHLSKMSAGAKEAIMKCRNITERSALQRDAEFEQRRRMCIGLFFPTVPEEKLEEHLCRFTRMDDSDDVQKLRNDERQVLELRASRIECMQKFFDDAPRGIRDRKYANLVKRVRALADGVMDTNRQASAAAILVM</sequence>
<reference evidence="2" key="1">
    <citation type="journal article" date="2020" name="Cell">
        <title>Large-Scale Comparative Analyses of Tick Genomes Elucidate Their Genetic Diversity and Vector Capacities.</title>
        <authorList>
            <consortium name="Tick Genome and Microbiome Consortium (TIGMIC)"/>
            <person name="Jia N."/>
            <person name="Wang J."/>
            <person name="Shi W."/>
            <person name="Du L."/>
            <person name="Sun Y."/>
            <person name="Zhan W."/>
            <person name="Jiang J.F."/>
            <person name="Wang Q."/>
            <person name="Zhang B."/>
            <person name="Ji P."/>
            <person name="Bell-Sakyi L."/>
            <person name="Cui X.M."/>
            <person name="Yuan T.T."/>
            <person name="Jiang B.G."/>
            <person name="Yang W.F."/>
            <person name="Lam T.T."/>
            <person name="Chang Q.C."/>
            <person name="Ding S.J."/>
            <person name="Wang X.J."/>
            <person name="Zhu J.G."/>
            <person name="Ruan X.D."/>
            <person name="Zhao L."/>
            <person name="Wei J.T."/>
            <person name="Ye R.Z."/>
            <person name="Que T.C."/>
            <person name="Du C.H."/>
            <person name="Zhou Y.H."/>
            <person name="Cheng J.X."/>
            <person name="Dai P.F."/>
            <person name="Guo W.B."/>
            <person name="Han X.H."/>
            <person name="Huang E.J."/>
            <person name="Li L.F."/>
            <person name="Wei W."/>
            <person name="Gao Y.C."/>
            <person name="Liu J.Z."/>
            <person name="Shao H.Z."/>
            <person name="Wang X."/>
            <person name="Wang C.C."/>
            <person name="Yang T.C."/>
            <person name="Huo Q.B."/>
            <person name="Li W."/>
            <person name="Chen H.Y."/>
            <person name="Chen S.E."/>
            <person name="Zhou L.G."/>
            <person name="Ni X.B."/>
            <person name="Tian J.H."/>
            <person name="Sheng Y."/>
            <person name="Liu T."/>
            <person name="Pan Y.S."/>
            <person name="Xia L.Y."/>
            <person name="Li J."/>
            <person name="Zhao F."/>
            <person name="Cao W.C."/>
        </authorList>
    </citation>
    <scope>NUCLEOTIDE SEQUENCE</scope>
    <source>
        <strain evidence="2">Rsan-2018</strain>
    </source>
</reference>
<proteinExistence type="predicted"/>
<dbReference type="VEuPathDB" id="VectorBase:RSAN_034792"/>
<feature type="signal peptide" evidence="1">
    <location>
        <begin position="1"/>
        <end position="25"/>
    </location>
</feature>
<feature type="chain" id="PRO_5039579578" evidence="1">
    <location>
        <begin position="26"/>
        <end position="179"/>
    </location>
</feature>
<protein>
    <submittedName>
        <fullName evidence="2">Uncharacterized protein</fullName>
    </submittedName>
</protein>
<comment type="caution">
    <text evidence="2">The sequence shown here is derived from an EMBL/GenBank/DDBJ whole genome shotgun (WGS) entry which is preliminary data.</text>
</comment>
<keyword evidence="3" id="KW-1185">Reference proteome</keyword>
<evidence type="ECO:0000313" key="3">
    <source>
        <dbReference type="Proteomes" id="UP000821837"/>
    </source>
</evidence>
<dbReference type="EMBL" id="JABSTV010001252">
    <property type="protein sequence ID" value="KAH7947397.1"/>
    <property type="molecule type" value="Genomic_DNA"/>
</dbReference>
<evidence type="ECO:0000313" key="2">
    <source>
        <dbReference type="EMBL" id="KAH7947397.1"/>
    </source>
</evidence>